<dbReference type="AlphaFoldDB" id="A0A4R0NIA6"/>
<proteinExistence type="predicted"/>
<sequence length="256" mass="29158">MLFSDYKQNVILDYHEKKKNLLSLNLAEPSPATLKKECLLVLSGRFHKKDEKTLRLFFEITEESTNYHQAIEWFKTDKFKPLVNFLKGYTADTEKKNIELLAWLIDFKYRPYEFGGKDTEVSPGDVKKPEVMHPNLNEGSNSLIESNPSTAPSSTLTEIQGPSISTTRKKWPVPISLKRSIPTAAILFLLTGGLFLYIYWESTKVYICSSGTASKYHLNHNCPTLGNCKNGKNDVVSITRTEAEKRGKTLCKFEIH</sequence>
<organism evidence="3 4">
    <name type="scientific">Pedobacter psychroterrae</name>
    <dbReference type="NCBI Taxonomy" id="2530453"/>
    <lineage>
        <taxon>Bacteria</taxon>
        <taxon>Pseudomonadati</taxon>
        <taxon>Bacteroidota</taxon>
        <taxon>Sphingobacteriia</taxon>
        <taxon>Sphingobacteriales</taxon>
        <taxon>Sphingobacteriaceae</taxon>
        <taxon>Pedobacter</taxon>
    </lineage>
</organism>
<reference evidence="3 4" key="1">
    <citation type="submission" date="2019-02" db="EMBL/GenBank/DDBJ databases">
        <title>Pedobacter sp. RP-1-14 sp. nov., isolated from Arctic soil.</title>
        <authorList>
            <person name="Dahal R.H."/>
        </authorList>
    </citation>
    <scope>NUCLEOTIDE SEQUENCE [LARGE SCALE GENOMIC DNA]</scope>
    <source>
        <strain evidence="3 4">RP-1-14</strain>
    </source>
</reference>
<evidence type="ECO:0000313" key="3">
    <source>
        <dbReference type="EMBL" id="TCC99958.1"/>
    </source>
</evidence>
<evidence type="ECO:0000313" key="4">
    <source>
        <dbReference type="Proteomes" id="UP000293347"/>
    </source>
</evidence>
<keyword evidence="4" id="KW-1185">Reference proteome</keyword>
<feature type="transmembrane region" description="Helical" evidence="2">
    <location>
        <begin position="180"/>
        <end position="200"/>
    </location>
</feature>
<name>A0A4R0NIA6_9SPHI</name>
<dbReference type="RefSeq" id="WP_131597293.1">
    <property type="nucleotide sequence ID" value="NZ_SJSL01000005.1"/>
</dbReference>
<dbReference type="EMBL" id="SJSL01000005">
    <property type="protein sequence ID" value="TCC99958.1"/>
    <property type="molecule type" value="Genomic_DNA"/>
</dbReference>
<protein>
    <submittedName>
        <fullName evidence="3">Uncharacterized protein</fullName>
    </submittedName>
</protein>
<keyword evidence="2" id="KW-1133">Transmembrane helix</keyword>
<dbReference type="Proteomes" id="UP000293347">
    <property type="component" value="Unassembled WGS sequence"/>
</dbReference>
<gene>
    <name evidence="3" type="ORF">EZ437_17110</name>
</gene>
<comment type="caution">
    <text evidence="3">The sequence shown here is derived from an EMBL/GenBank/DDBJ whole genome shotgun (WGS) entry which is preliminary data.</text>
</comment>
<accession>A0A4R0NIA6</accession>
<feature type="region of interest" description="Disordered" evidence="1">
    <location>
        <begin position="139"/>
        <end position="159"/>
    </location>
</feature>
<dbReference type="OrthoDB" id="1340494at2"/>
<keyword evidence="2" id="KW-0472">Membrane</keyword>
<evidence type="ECO:0000256" key="2">
    <source>
        <dbReference type="SAM" id="Phobius"/>
    </source>
</evidence>
<evidence type="ECO:0000256" key="1">
    <source>
        <dbReference type="SAM" id="MobiDB-lite"/>
    </source>
</evidence>
<keyword evidence="2" id="KW-0812">Transmembrane</keyword>